<dbReference type="PRINTS" id="PR00081">
    <property type="entry name" value="GDHRDH"/>
</dbReference>
<evidence type="ECO:0000313" key="4">
    <source>
        <dbReference type="Proteomes" id="UP000254065"/>
    </source>
</evidence>
<dbReference type="Pfam" id="PF00106">
    <property type="entry name" value="adh_short"/>
    <property type="match status" value="1"/>
</dbReference>
<accession>A0A378R125</accession>
<reference evidence="3 4" key="1">
    <citation type="submission" date="2018-06" db="EMBL/GenBank/DDBJ databases">
        <authorList>
            <consortium name="Pathogen Informatics"/>
            <person name="Doyle S."/>
        </authorList>
    </citation>
    <scope>NUCLEOTIDE SEQUENCE [LARGE SCALE GENOMIC DNA]</scope>
    <source>
        <strain evidence="3 4">NCTC12877</strain>
    </source>
</reference>
<dbReference type="InterPro" id="IPR002347">
    <property type="entry name" value="SDR_fam"/>
</dbReference>
<dbReference type="Gene3D" id="3.40.50.720">
    <property type="entry name" value="NAD(P)-binding Rossmann-like Domain"/>
    <property type="match status" value="1"/>
</dbReference>
<dbReference type="InterPro" id="IPR051122">
    <property type="entry name" value="SDR_DHRS6-like"/>
</dbReference>
<evidence type="ECO:0000256" key="2">
    <source>
        <dbReference type="ARBA" id="ARBA00023002"/>
    </source>
</evidence>
<dbReference type="SUPFAM" id="SSF51735">
    <property type="entry name" value="NAD(P)-binding Rossmann-fold domains"/>
    <property type="match status" value="1"/>
</dbReference>
<keyword evidence="4" id="KW-1185">Reference proteome</keyword>
<evidence type="ECO:0000313" key="3">
    <source>
        <dbReference type="EMBL" id="STZ08905.1"/>
    </source>
</evidence>
<name>A0A378R125_9GAMM</name>
<dbReference type="InterPro" id="IPR036291">
    <property type="entry name" value="NAD(P)-bd_dom_sf"/>
</dbReference>
<sequence>MNTPQTIIIFGGTSGIGLALAKWHARQGNLVTVIGSNPHKVQAILELDNITAICCDVRCRTQRDELLKRLDTPFSQLIYSIGKYYPERKQALSADESHDMLMLNLQAFQAVFAWASERLIHKKQAQEKQTIHRTTPATPTSLVAISSVAGLFDFQGASLYAHCKRAMIQDTLAYRMALAPFGIQVIAIACGYVDTATLSQLHGGRADKPCGRADKPFLISEQETVHQIIHAIHNDIALHVFPKSMKAIVKLLTALPRPLLAKVMQLQYHHQDRK</sequence>
<organism evidence="3 4">
    <name type="scientific">Moraxella caprae</name>
    <dbReference type="NCBI Taxonomy" id="90240"/>
    <lineage>
        <taxon>Bacteria</taxon>
        <taxon>Pseudomonadati</taxon>
        <taxon>Pseudomonadota</taxon>
        <taxon>Gammaproteobacteria</taxon>
        <taxon>Moraxellales</taxon>
        <taxon>Moraxellaceae</taxon>
        <taxon>Moraxella</taxon>
    </lineage>
</organism>
<dbReference type="AlphaFoldDB" id="A0A378R125"/>
<dbReference type="OrthoDB" id="8613661at2"/>
<dbReference type="Proteomes" id="UP000254065">
    <property type="component" value="Unassembled WGS sequence"/>
</dbReference>
<keyword evidence="2 3" id="KW-0560">Oxidoreductase</keyword>
<dbReference type="EC" id="1.-.-.-" evidence="3"/>
<dbReference type="PANTHER" id="PTHR43477:SF1">
    <property type="entry name" value="DIHYDROANTICAPSIN 7-DEHYDROGENASE"/>
    <property type="match status" value="1"/>
</dbReference>
<dbReference type="PANTHER" id="PTHR43477">
    <property type="entry name" value="DIHYDROANTICAPSIN 7-DEHYDROGENASE"/>
    <property type="match status" value="1"/>
</dbReference>
<dbReference type="GO" id="GO:0016491">
    <property type="term" value="F:oxidoreductase activity"/>
    <property type="evidence" value="ECO:0007669"/>
    <property type="project" value="UniProtKB-KW"/>
</dbReference>
<dbReference type="RefSeq" id="WP_029102888.1">
    <property type="nucleotide sequence ID" value="NZ_UGQB01000004.1"/>
</dbReference>
<dbReference type="EMBL" id="UGQB01000004">
    <property type="protein sequence ID" value="STZ08905.1"/>
    <property type="molecule type" value="Genomic_DNA"/>
</dbReference>
<evidence type="ECO:0000256" key="1">
    <source>
        <dbReference type="ARBA" id="ARBA00006484"/>
    </source>
</evidence>
<dbReference type="STRING" id="1122244.GCA_000426885_01278"/>
<comment type="similarity">
    <text evidence="1">Belongs to the short-chain dehydrogenases/reductases (SDR) family.</text>
</comment>
<protein>
    <submittedName>
        <fullName evidence="3">Uncharacterized oxidoreductase SAV2478</fullName>
        <ecNumber evidence="3">1.-.-.-</ecNumber>
    </submittedName>
</protein>
<proteinExistence type="inferred from homology"/>
<gene>
    <name evidence="3" type="ORF">NCTC12877_01914</name>
</gene>